<evidence type="ECO:0000256" key="15">
    <source>
        <dbReference type="SAM" id="Phobius"/>
    </source>
</evidence>
<dbReference type="Pfam" id="PF11883">
    <property type="entry name" value="DUF3403"/>
    <property type="match status" value="1"/>
</dbReference>
<reference evidence="20" key="1">
    <citation type="journal article" date="2012" name="Nat. Commun.">
        <title>The genome of Prunus mume.</title>
        <authorList>
            <person name="Zhang Q."/>
            <person name="Chen W."/>
            <person name="Sun L."/>
            <person name="Zhao F."/>
            <person name="Huang B."/>
            <person name="Yang W."/>
            <person name="Tao Y."/>
            <person name="Wang J."/>
            <person name="Yuan Z."/>
            <person name="Fan G."/>
            <person name="Xing Z."/>
            <person name="Han C."/>
            <person name="Pan H."/>
            <person name="Zhong X."/>
            <person name="Shi W."/>
            <person name="Liang X."/>
            <person name="Du D."/>
            <person name="Sun F."/>
            <person name="Xu Z."/>
            <person name="Hao R."/>
            <person name="Lv T."/>
            <person name="Lv Y."/>
            <person name="Zheng Z."/>
            <person name="Sun M."/>
            <person name="Luo L."/>
            <person name="Cai M."/>
            <person name="Gao Y."/>
            <person name="Wang J."/>
            <person name="Yin Y."/>
            <person name="Xu X."/>
            <person name="Cheng T."/>
            <person name="Wang J."/>
        </authorList>
    </citation>
    <scope>NUCLEOTIDE SEQUENCE [LARGE SCALE GENOMIC DNA]</scope>
</reference>
<dbReference type="EC" id="2.7.11.1" evidence="13"/>
<dbReference type="SMART" id="SM00473">
    <property type="entry name" value="PAN_AP"/>
    <property type="match status" value="1"/>
</dbReference>
<dbReference type="SMART" id="SM00220">
    <property type="entry name" value="S_TKc"/>
    <property type="match status" value="1"/>
</dbReference>
<comment type="similarity">
    <text evidence="13">Belongs to the protein kinase superfamily. Ser/Thr protein kinase family.</text>
</comment>
<keyword evidence="10 15" id="KW-0472">Membrane</keyword>
<dbReference type="SUPFAM" id="SSF51110">
    <property type="entry name" value="alpha-D-mannose-specific plant lectins"/>
    <property type="match status" value="1"/>
</dbReference>
<evidence type="ECO:0000313" key="20">
    <source>
        <dbReference type="Proteomes" id="UP000694861"/>
    </source>
</evidence>
<evidence type="ECO:0000256" key="4">
    <source>
        <dbReference type="ARBA" id="ARBA00022692"/>
    </source>
</evidence>
<evidence type="ECO:0000256" key="6">
    <source>
        <dbReference type="ARBA" id="ARBA00022741"/>
    </source>
</evidence>
<evidence type="ECO:0000256" key="16">
    <source>
        <dbReference type="SAM" id="SignalP"/>
    </source>
</evidence>
<keyword evidence="9 15" id="KW-1133">Transmembrane helix</keyword>
<keyword evidence="12" id="KW-0325">Glycoprotein</keyword>
<keyword evidence="8 13" id="KW-0067">ATP-binding</keyword>
<keyword evidence="2 13" id="KW-0723">Serine/threonine-protein kinase</keyword>
<reference evidence="21" key="2">
    <citation type="submission" date="2025-08" db="UniProtKB">
        <authorList>
            <consortium name="RefSeq"/>
        </authorList>
    </citation>
    <scope>IDENTIFICATION</scope>
</reference>
<feature type="binding site" evidence="14">
    <location>
        <position position="532"/>
    </location>
    <ligand>
        <name>ATP</name>
        <dbReference type="ChEBI" id="CHEBI:30616"/>
    </ligand>
</feature>
<evidence type="ECO:0000313" key="21">
    <source>
        <dbReference type="RefSeq" id="XP_016649825.1"/>
    </source>
</evidence>
<evidence type="ECO:0000256" key="11">
    <source>
        <dbReference type="ARBA" id="ARBA00023157"/>
    </source>
</evidence>
<name>A0ABM1LQZ8_PRUMU</name>
<dbReference type="PANTHER" id="PTHR32444">
    <property type="entry name" value="BULB-TYPE LECTIN DOMAIN-CONTAINING PROTEIN"/>
    <property type="match status" value="1"/>
</dbReference>
<dbReference type="InterPro" id="IPR021820">
    <property type="entry name" value="S-locus_recpt_kinase_C"/>
</dbReference>
<comment type="catalytic activity">
    <reaction evidence="13">
        <text>L-seryl-[protein] + ATP = O-phospho-L-seryl-[protein] + ADP + H(+)</text>
        <dbReference type="Rhea" id="RHEA:17989"/>
        <dbReference type="Rhea" id="RHEA-COMP:9863"/>
        <dbReference type="Rhea" id="RHEA-COMP:11604"/>
        <dbReference type="ChEBI" id="CHEBI:15378"/>
        <dbReference type="ChEBI" id="CHEBI:29999"/>
        <dbReference type="ChEBI" id="CHEBI:30616"/>
        <dbReference type="ChEBI" id="CHEBI:83421"/>
        <dbReference type="ChEBI" id="CHEBI:456216"/>
        <dbReference type="EC" id="2.7.11.1"/>
    </reaction>
</comment>
<feature type="domain" description="Protein kinase" evidence="17">
    <location>
        <begin position="504"/>
        <end position="789"/>
    </location>
</feature>
<dbReference type="Pfam" id="PF01453">
    <property type="entry name" value="B_lectin"/>
    <property type="match status" value="1"/>
</dbReference>
<dbReference type="Pfam" id="PF08276">
    <property type="entry name" value="PAN_2"/>
    <property type="match status" value="1"/>
</dbReference>
<dbReference type="InterPro" id="IPR008271">
    <property type="entry name" value="Ser/Thr_kinase_AS"/>
</dbReference>
<evidence type="ECO:0000256" key="8">
    <source>
        <dbReference type="ARBA" id="ARBA00022840"/>
    </source>
</evidence>
<dbReference type="InterPro" id="IPR017441">
    <property type="entry name" value="Protein_kinase_ATP_BS"/>
</dbReference>
<dbReference type="InterPro" id="IPR011009">
    <property type="entry name" value="Kinase-like_dom_sf"/>
</dbReference>
<dbReference type="Gene3D" id="3.30.200.20">
    <property type="entry name" value="Phosphorylase Kinase, domain 1"/>
    <property type="match status" value="1"/>
</dbReference>
<dbReference type="PROSITE" id="PS50011">
    <property type="entry name" value="PROTEIN_KINASE_DOM"/>
    <property type="match status" value="1"/>
</dbReference>
<keyword evidence="20" id="KW-1185">Reference proteome</keyword>
<evidence type="ECO:0000256" key="9">
    <source>
        <dbReference type="ARBA" id="ARBA00022989"/>
    </source>
</evidence>
<dbReference type="Gene3D" id="2.90.10.10">
    <property type="entry name" value="Bulb-type lectin domain"/>
    <property type="match status" value="1"/>
</dbReference>
<accession>A0ABM1LQZ8</accession>
<keyword evidence="11" id="KW-1015">Disulfide bond</keyword>
<feature type="domain" description="Bulb-type lectin" evidence="18">
    <location>
        <begin position="25"/>
        <end position="146"/>
    </location>
</feature>
<dbReference type="PROSITE" id="PS50948">
    <property type="entry name" value="PAN"/>
    <property type="match status" value="1"/>
</dbReference>
<evidence type="ECO:0000259" key="19">
    <source>
        <dbReference type="PROSITE" id="PS50948"/>
    </source>
</evidence>
<organism evidence="20 21">
    <name type="scientific">Prunus mume</name>
    <name type="common">Japanese apricot</name>
    <name type="synonym">Armeniaca mume</name>
    <dbReference type="NCBI Taxonomy" id="102107"/>
    <lineage>
        <taxon>Eukaryota</taxon>
        <taxon>Viridiplantae</taxon>
        <taxon>Streptophyta</taxon>
        <taxon>Embryophyta</taxon>
        <taxon>Tracheophyta</taxon>
        <taxon>Spermatophyta</taxon>
        <taxon>Magnoliopsida</taxon>
        <taxon>eudicotyledons</taxon>
        <taxon>Gunneridae</taxon>
        <taxon>Pentapetalae</taxon>
        <taxon>rosids</taxon>
        <taxon>fabids</taxon>
        <taxon>Rosales</taxon>
        <taxon>Rosaceae</taxon>
        <taxon>Amygdaloideae</taxon>
        <taxon>Amygdaleae</taxon>
        <taxon>Prunus</taxon>
    </lineage>
</organism>
<feature type="transmembrane region" description="Helical" evidence="15">
    <location>
        <begin position="441"/>
        <end position="459"/>
    </location>
</feature>
<dbReference type="Pfam" id="PF07714">
    <property type="entry name" value="PK_Tyr_Ser-Thr"/>
    <property type="match status" value="1"/>
</dbReference>
<feature type="signal peptide" evidence="16">
    <location>
        <begin position="1"/>
        <end position="24"/>
    </location>
</feature>
<proteinExistence type="inferred from homology"/>
<dbReference type="InterPro" id="IPR000719">
    <property type="entry name" value="Prot_kinase_dom"/>
</dbReference>
<keyword evidence="7 13" id="KW-0418">Kinase</keyword>
<comment type="catalytic activity">
    <reaction evidence="13">
        <text>L-threonyl-[protein] + ATP = O-phospho-L-threonyl-[protein] + ADP + H(+)</text>
        <dbReference type="Rhea" id="RHEA:46608"/>
        <dbReference type="Rhea" id="RHEA-COMP:11060"/>
        <dbReference type="Rhea" id="RHEA-COMP:11605"/>
        <dbReference type="ChEBI" id="CHEBI:15378"/>
        <dbReference type="ChEBI" id="CHEBI:30013"/>
        <dbReference type="ChEBI" id="CHEBI:30616"/>
        <dbReference type="ChEBI" id="CHEBI:61977"/>
        <dbReference type="ChEBI" id="CHEBI:456216"/>
        <dbReference type="EC" id="2.7.11.1"/>
    </reaction>
</comment>
<feature type="chain" id="PRO_5047081908" description="Receptor-like serine/threonine-protein kinase" evidence="16">
    <location>
        <begin position="25"/>
        <end position="826"/>
    </location>
</feature>
<dbReference type="InterPro" id="IPR003609">
    <property type="entry name" value="Pan_app"/>
</dbReference>
<dbReference type="PROSITE" id="PS00107">
    <property type="entry name" value="PROTEIN_KINASE_ATP"/>
    <property type="match status" value="1"/>
</dbReference>
<feature type="domain" description="Apple" evidence="19">
    <location>
        <begin position="340"/>
        <end position="420"/>
    </location>
</feature>
<dbReference type="InterPro" id="IPR000858">
    <property type="entry name" value="S_locus_glycoprot_dom"/>
</dbReference>
<dbReference type="CDD" id="cd14066">
    <property type="entry name" value="STKc_IRAK"/>
    <property type="match status" value="1"/>
</dbReference>
<keyword evidence="4 15" id="KW-0812">Transmembrane</keyword>
<evidence type="ECO:0000256" key="1">
    <source>
        <dbReference type="ARBA" id="ARBA00004479"/>
    </source>
</evidence>
<keyword evidence="3 13" id="KW-0808">Transferase</keyword>
<dbReference type="CDD" id="cd01098">
    <property type="entry name" value="PAN_AP_plant"/>
    <property type="match status" value="1"/>
</dbReference>
<gene>
    <name evidence="21" type="primary">LOC103331329</name>
</gene>
<dbReference type="PANTHER" id="PTHR32444:SF183">
    <property type="entry name" value="APPLE DOMAIN-CONTAINING PROTEIN"/>
    <property type="match status" value="1"/>
</dbReference>
<evidence type="ECO:0000259" key="17">
    <source>
        <dbReference type="PROSITE" id="PS50011"/>
    </source>
</evidence>
<sequence>MQALRRLFVCSLLISCIRISTTTALDTITPSRSMRDGETLVSAGGSFELGFFSPGASKGRYLGIWYSFDTDTVIVWVANRETPLGDSSGVLKVTEQGVLVLLNSSNSMKWTSNSSRTAGNPVSQLMDSGNLVLKDGNETNPDSFLWQSFDYPCDTFLPEMKLGWDLVTGLDRYASSWKSTDDPAPAEFSVGMDRRGLPQVFIMKGAKIMARGGSWNGLYFTAYPYPPQNTALEYEFVLNKDEVYYEYRLLNTSMFSRYMLTPSGIVQRFRWVYQTHSWELSSAFQADQCENYALCGAYSSCSINVSPICACLKGFVPKSPKDWNLGYWSDGCVRKIPLACSSGDRFLTYTGVKLPDTSSSWFDKSMSLKECNGLCLNNCSCTAYANLDIRGTGCLLWFGSLIDIKEFTAGGGQDLYIRIEASELDRIERKSTFKKKKLPRILIGSAVFLVFTIALILYIRKRKLRNQGVRSIDCTKDYLGEDREDMELTPLFDLSTVAKATNDFSSSNKLGEGGFGNVYKGTLIGGKEIAVKRLSKNSGQGMIEFKNEVILIARLQHRNLVKLLGCCVQEEEKILIYEFMPNKSLDFFIFINSLKFSSDQEGQRLLDWPTCFHIIGGIARGLLYLHQDSRLRIIHRDLKASNILLDNSMNPKISDFGLAKTFGSDQSRGNTNRVVGTFGYMSPEYAVDGIFSMKSDVFSFGVILLEILSRKKNRGFSHPDHHLNLLGHAWTLWIQDKQRELIDTTLYDSCNISEVLRCLHVGLLCVQRIPEDRPNMSYVVLMLSSDITLPPPKQPGFYTERSVPESPSRKRPFSVNYCSTTVIEAR</sequence>
<dbReference type="InterPro" id="IPR036426">
    <property type="entry name" value="Bulb-type_lectin_dom_sf"/>
</dbReference>
<evidence type="ECO:0000256" key="3">
    <source>
        <dbReference type="ARBA" id="ARBA00022679"/>
    </source>
</evidence>
<dbReference type="CDD" id="cd00028">
    <property type="entry name" value="B_lectin"/>
    <property type="match status" value="1"/>
</dbReference>
<dbReference type="PIRSF" id="PIRSF000641">
    <property type="entry name" value="SRK"/>
    <property type="match status" value="1"/>
</dbReference>
<evidence type="ECO:0000259" key="18">
    <source>
        <dbReference type="PROSITE" id="PS50927"/>
    </source>
</evidence>
<dbReference type="Pfam" id="PF00954">
    <property type="entry name" value="S_locus_glycop"/>
    <property type="match status" value="1"/>
</dbReference>
<dbReference type="Gene3D" id="1.10.510.10">
    <property type="entry name" value="Transferase(Phosphotransferase) domain 1"/>
    <property type="match status" value="1"/>
</dbReference>
<dbReference type="RefSeq" id="XP_016649825.1">
    <property type="nucleotide sequence ID" value="XM_016794339.1"/>
</dbReference>
<dbReference type="GeneID" id="103331329"/>
<evidence type="ECO:0000256" key="10">
    <source>
        <dbReference type="ARBA" id="ARBA00023136"/>
    </source>
</evidence>
<evidence type="ECO:0000256" key="14">
    <source>
        <dbReference type="PROSITE-ProRule" id="PRU10141"/>
    </source>
</evidence>
<evidence type="ECO:0000256" key="12">
    <source>
        <dbReference type="ARBA" id="ARBA00023180"/>
    </source>
</evidence>
<dbReference type="InterPro" id="IPR001245">
    <property type="entry name" value="Ser-Thr/Tyr_kinase_cat_dom"/>
</dbReference>
<dbReference type="Proteomes" id="UP000694861">
    <property type="component" value="Linkage group LG5"/>
</dbReference>
<evidence type="ECO:0000256" key="5">
    <source>
        <dbReference type="ARBA" id="ARBA00022729"/>
    </source>
</evidence>
<keyword evidence="5 16" id="KW-0732">Signal</keyword>
<dbReference type="PROSITE" id="PS50927">
    <property type="entry name" value="BULB_LECTIN"/>
    <property type="match status" value="1"/>
</dbReference>
<dbReference type="PROSITE" id="PS00108">
    <property type="entry name" value="PROTEIN_KINASE_ST"/>
    <property type="match status" value="1"/>
</dbReference>
<evidence type="ECO:0000256" key="2">
    <source>
        <dbReference type="ARBA" id="ARBA00022527"/>
    </source>
</evidence>
<evidence type="ECO:0000256" key="7">
    <source>
        <dbReference type="ARBA" id="ARBA00022777"/>
    </source>
</evidence>
<keyword evidence="6 13" id="KW-0547">Nucleotide-binding</keyword>
<comment type="subcellular location">
    <subcellularLocation>
        <location evidence="1">Membrane</location>
        <topology evidence="1">Single-pass type I membrane protein</topology>
    </subcellularLocation>
</comment>
<dbReference type="SUPFAM" id="SSF56112">
    <property type="entry name" value="Protein kinase-like (PK-like)"/>
    <property type="match status" value="1"/>
</dbReference>
<dbReference type="SMART" id="SM00108">
    <property type="entry name" value="B_lectin"/>
    <property type="match status" value="1"/>
</dbReference>
<dbReference type="InterPro" id="IPR024171">
    <property type="entry name" value="SRK-like_kinase"/>
</dbReference>
<evidence type="ECO:0000256" key="13">
    <source>
        <dbReference type="PIRNR" id="PIRNR000641"/>
    </source>
</evidence>
<protein>
    <recommendedName>
        <fullName evidence="13">Receptor-like serine/threonine-protein kinase</fullName>
        <ecNumber evidence="13">2.7.11.1</ecNumber>
    </recommendedName>
</protein>
<dbReference type="InterPro" id="IPR001480">
    <property type="entry name" value="Bulb-type_lectin_dom"/>
</dbReference>